<gene>
    <name evidence="1" type="ORF">NDU88_001483</name>
</gene>
<dbReference type="EMBL" id="JANPWB010000012">
    <property type="protein sequence ID" value="KAJ1113229.1"/>
    <property type="molecule type" value="Genomic_DNA"/>
</dbReference>
<name>A0AAV7NDJ1_PLEWA</name>
<proteinExistence type="predicted"/>
<reference evidence="1" key="1">
    <citation type="journal article" date="2022" name="bioRxiv">
        <title>Sequencing and chromosome-scale assembly of the giantPleurodeles waltlgenome.</title>
        <authorList>
            <person name="Brown T."/>
            <person name="Elewa A."/>
            <person name="Iarovenko S."/>
            <person name="Subramanian E."/>
            <person name="Araus A.J."/>
            <person name="Petzold A."/>
            <person name="Susuki M."/>
            <person name="Suzuki K.-i.T."/>
            <person name="Hayashi T."/>
            <person name="Toyoda A."/>
            <person name="Oliveira C."/>
            <person name="Osipova E."/>
            <person name="Leigh N.D."/>
            <person name="Simon A."/>
            <person name="Yun M.H."/>
        </authorList>
    </citation>
    <scope>NUCLEOTIDE SEQUENCE</scope>
    <source>
        <strain evidence="1">20211129_DDA</strain>
        <tissue evidence="1">Liver</tissue>
    </source>
</reference>
<keyword evidence="2" id="KW-1185">Reference proteome</keyword>
<dbReference type="Proteomes" id="UP001066276">
    <property type="component" value="Chromosome 8"/>
</dbReference>
<sequence length="100" mass="10595">MSARTGTNAPQIGCRHRESADSVPVLHGHCLQEVRTILTTPDTAQPKLLAAAKLCLAQEPCSMAVSLSAVQSPVKSHSVLDAIRVCTFRIGPPEPLPLTT</sequence>
<evidence type="ECO:0000313" key="1">
    <source>
        <dbReference type="EMBL" id="KAJ1113229.1"/>
    </source>
</evidence>
<evidence type="ECO:0000313" key="2">
    <source>
        <dbReference type="Proteomes" id="UP001066276"/>
    </source>
</evidence>
<comment type="caution">
    <text evidence="1">The sequence shown here is derived from an EMBL/GenBank/DDBJ whole genome shotgun (WGS) entry which is preliminary data.</text>
</comment>
<organism evidence="1 2">
    <name type="scientific">Pleurodeles waltl</name>
    <name type="common">Iberian ribbed newt</name>
    <dbReference type="NCBI Taxonomy" id="8319"/>
    <lineage>
        <taxon>Eukaryota</taxon>
        <taxon>Metazoa</taxon>
        <taxon>Chordata</taxon>
        <taxon>Craniata</taxon>
        <taxon>Vertebrata</taxon>
        <taxon>Euteleostomi</taxon>
        <taxon>Amphibia</taxon>
        <taxon>Batrachia</taxon>
        <taxon>Caudata</taxon>
        <taxon>Salamandroidea</taxon>
        <taxon>Salamandridae</taxon>
        <taxon>Pleurodelinae</taxon>
        <taxon>Pleurodeles</taxon>
    </lineage>
</organism>
<protein>
    <submittedName>
        <fullName evidence="1">Uncharacterized protein</fullName>
    </submittedName>
</protein>
<dbReference type="AlphaFoldDB" id="A0AAV7NDJ1"/>
<accession>A0AAV7NDJ1</accession>